<reference evidence="6" key="1">
    <citation type="journal article" date="2018" name="Nat. Microbiol.">
        <title>Leveraging single-cell genomics to expand the fungal tree of life.</title>
        <authorList>
            <person name="Ahrendt S.R."/>
            <person name="Quandt C.A."/>
            <person name="Ciobanu D."/>
            <person name="Clum A."/>
            <person name="Salamov A."/>
            <person name="Andreopoulos B."/>
            <person name="Cheng J.F."/>
            <person name="Woyke T."/>
            <person name="Pelin A."/>
            <person name="Henrissat B."/>
            <person name="Reynolds N.K."/>
            <person name="Benny G.L."/>
            <person name="Smith M.E."/>
            <person name="James T.Y."/>
            <person name="Grigoriev I.V."/>
        </authorList>
    </citation>
    <scope>NUCLEOTIDE SEQUENCE [LARGE SCALE GENOMIC DNA]</scope>
    <source>
        <strain evidence="6">Benny S71-1</strain>
    </source>
</reference>
<dbReference type="PANTHER" id="PTHR24012">
    <property type="entry name" value="RNA BINDING PROTEIN"/>
    <property type="match status" value="1"/>
</dbReference>
<dbReference type="GO" id="GO:0003723">
    <property type="term" value="F:RNA binding"/>
    <property type="evidence" value="ECO:0007669"/>
    <property type="project" value="UniProtKB-UniRule"/>
</dbReference>
<evidence type="ECO:0000259" key="4">
    <source>
        <dbReference type="PROSITE" id="PS50102"/>
    </source>
</evidence>
<dbReference type="SUPFAM" id="SSF54928">
    <property type="entry name" value="RNA-binding domain, RBD"/>
    <property type="match status" value="2"/>
</dbReference>
<gene>
    <name evidence="5" type="ORF">SYNPS1DRAFT_15387</name>
</gene>
<name>A0A4P9YZR5_9FUNG</name>
<dbReference type="Gene3D" id="3.30.70.330">
    <property type="match status" value="2"/>
</dbReference>
<organism evidence="5 6">
    <name type="scientific">Syncephalis pseudoplumigaleata</name>
    <dbReference type="NCBI Taxonomy" id="1712513"/>
    <lineage>
        <taxon>Eukaryota</taxon>
        <taxon>Fungi</taxon>
        <taxon>Fungi incertae sedis</taxon>
        <taxon>Zoopagomycota</taxon>
        <taxon>Zoopagomycotina</taxon>
        <taxon>Zoopagomycetes</taxon>
        <taxon>Zoopagales</taxon>
        <taxon>Piptocephalidaceae</taxon>
        <taxon>Syncephalis</taxon>
    </lineage>
</organism>
<protein>
    <recommendedName>
        <fullName evidence="4">RRM domain-containing protein</fullName>
    </recommendedName>
</protein>
<dbReference type="Pfam" id="PF00076">
    <property type="entry name" value="RRM_1"/>
    <property type="match status" value="2"/>
</dbReference>
<dbReference type="InterPro" id="IPR012677">
    <property type="entry name" value="Nucleotide-bd_a/b_plait_sf"/>
</dbReference>
<evidence type="ECO:0000313" key="6">
    <source>
        <dbReference type="Proteomes" id="UP000278143"/>
    </source>
</evidence>
<dbReference type="EMBL" id="KZ989672">
    <property type="protein sequence ID" value="RKP25636.1"/>
    <property type="molecule type" value="Genomic_DNA"/>
</dbReference>
<feature type="domain" description="RRM" evidence="4">
    <location>
        <begin position="107"/>
        <end position="152"/>
    </location>
</feature>
<dbReference type="InterPro" id="IPR000504">
    <property type="entry name" value="RRM_dom"/>
</dbReference>
<proteinExistence type="predicted"/>
<evidence type="ECO:0000256" key="2">
    <source>
        <dbReference type="ARBA" id="ARBA00022884"/>
    </source>
</evidence>
<evidence type="ECO:0000256" key="1">
    <source>
        <dbReference type="ARBA" id="ARBA00022737"/>
    </source>
</evidence>
<sequence>MFLSVAGSAAAAQGLSLTTNVYIRGLPATTTDEGLHAMCAAFGAIVSSKAIIDQKTGECKGYGFVMYVNDEQARASINALNAKGFQASFAKESFSTKLKNLQDPNSTNIYVSNLPLDFDEAKLEELFQPYKILSHRILRDSNNVSRGVGFAR</sequence>
<dbReference type="AlphaFoldDB" id="A0A4P9YZR5"/>
<keyword evidence="2 3" id="KW-0694">RNA-binding</keyword>
<keyword evidence="1" id="KW-0677">Repeat</keyword>
<feature type="domain" description="RRM" evidence="4">
    <location>
        <begin position="19"/>
        <end position="92"/>
    </location>
</feature>
<dbReference type="InterPro" id="IPR035979">
    <property type="entry name" value="RBD_domain_sf"/>
</dbReference>
<dbReference type="Proteomes" id="UP000278143">
    <property type="component" value="Unassembled WGS sequence"/>
</dbReference>
<evidence type="ECO:0000313" key="5">
    <source>
        <dbReference type="EMBL" id="RKP25636.1"/>
    </source>
</evidence>
<evidence type="ECO:0000256" key="3">
    <source>
        <dbReference type="PROSITE-ProRule" id="PRU00176"/>
    </source>
</evidence>
<dbReference type="OrthoDB" id="271725at2759"/>
<dbReference type="SMART" id="SM00360">
    <property type="entry name" value="RRM"/>
    <property type="match status" value="1"/>
</dbReference>
<dbReference type="PROSITE" id="PS50102">
    <property type="entry name" value="RRM"/>
    <property type="match status" value="2"/>
</dbReference>
<keyword evidence="6" id="KW-1185">Reference proteome</keyword>
<accession>A0A4P9YZR5</accession>